<reference evidence="2" key="1">
    <citation type="submission" date="2014-11" db="EMBL/GenBank/DDBJ databases">
        <authorList>
            <person name="Amaro Gonzalez C."/>
        </authorList>
    </citation>
    <scope>NUCLEOTIDE SEQUENCE</scope>
</reference>
<dbReference type="AlphaFoldDB" id="A0A0E9QPH4"/>
<dbReference type="EMBL" id="GBXM01090509">
    <property type="protein sequence ID" value="JAH18068.1"/>
    <property type="molecule type" value="Transcribed_RNA"/>
</dbReference>
<feature type="signal peptide" evidence="1">
    <location>
        <begin position="1"/>
        <end position="27"/>
    </location>
</feature>
<name>A0A0E9QPH4_ANGAN</name>
<sequence>MWGGWCKMTKGLFLAVKALFSATSCKANEGLRGQLADYICICCLKNIYASTVFVYFEGKWF</sequence>
<keyword evidence="1" id="KW-0732">Signal</keyword>
<protein>
    <submittedName>
        <fullName evidence="2">Uncharacterized protein</fullName>
    </submittedName>
</protein>
<reference evidence="2" key="2">
    <citation type="journal article" date="2015" name="Fish Shellfish Immunol.">
        <title>Early steps in the European eel (Anguilla anguilla)-Vibrio vulnificus interaction in the gills: Role of the RtxA13 toxin.</title>
        <authorList>
            <person name="Callol A."/>
            <person name="Pajuelo D."/>
            <person name="Ebbesson L."/>
            <person name="Teles M."/>
            <person name="MacKenzie S."/>
            <person name="Amaro C."/>
        </authorList>
    </citation>
    <scope>NUCLEOTIDE SEQUENCE</scope>
</reference>
<evidence type="ECO:0000256" key="1">
    <source>
        <dbReference type="SAM" id="SignalP"/>
    </source>
</evidence>
<feature type="chain" id="PRO_5002431514" evidence="1">
    <location>
        <begin position="28"/>
        <end position="61"/>
    </location>
</feature>
<accession>A0A0E9QPH4</accession>
<evidence type="ECO:0000313" key="2">
    <source>
        <dbReference type="EMBL" id="JAH18068.1"/>
    </source>
</evidence>
<organism evidence="2">
    <name type="scientific">Anguilla anguilla</name>
    <name type="common">European freshwater eel</name>
    <name type="synonym">Muraena anguilla</name>
    <dbReference type="NCBI Taxonomy" id="7936"/>
    <lineage>
        <taxon>Eukaryota</taxon>
        <taxon>Metazoa</taxon>
        <taxon>Chordata</taxon>
        <taxon>Craniata</taxon>
        <taxon>Vertebrata</taxon>
        <taxon>Euteleostomi</taxon>
        <taxon>Actinopterygii</taxon>
        <taxon>Neopterygii</taxon>
        <taxon>Teleostei</taxon>
        <taxon>Anguilliformes</taxon>
        <taxon>Anguillidae</taxon>
        <taxon>Anguilla</taxon>
    </lineage>
</organism>
<proteinExistence type="predicted"/>